<dbReference type="EMBL" id="AP004872">
    <property type="protein sequence ID" value="BAD28185.1"/>
    <property type="molecule type" value="Genomic_DNA"/>
</dbReference>
<reference evidence="2" key="2">
    <citation type="journal article" date="2008" name="Nucleic Acids Res.">
        <title>The rice annotation project database (RAP-DB): 2008 update.</title>
        <authorList>
            <consortium name="The rice annotation project (RAP)"/>
        </authorList>
    </citation>
    <scope>GENOME REANNOTATION</scope>
    <source>
        <strain evidence="2">cv. Nipponbare</strain>
    </source>
</reference>
<dbReference type="Proteomes" id="UP000000763">
    <property type="component" value="Chromosome 2"/>
</dbReference>
<organism evidence="1 2">
    <name type="scientific">Oryza sativa subsp. japonica</name>
    <name type="common">Rice</name>
    <dbReference type="NCBI Taxonomy" id="39947"/>
    <lineage>
        <taxon>Eukaryota</taxon>
        <taxon>Viridiplantae</taxon>
        <taxon>Streptophyta</taxon>
        <taxon>Embryophyta</taxon>
        <taxon>Tracheophyta</taxon>
        <taxon>Spermatophyta</taxon>
        <taxon>Magnoliopsida</taxon>
        <taxon>Liliopsida</taxon>
        <taxon>Poales</taxon>
        <taxon>Poaceae</taxon>
        <taxon>BOP clade</taxon>
        <taxon>Oryzoideae</taxon>
        <taxon>Oryzeae</taxon>
        <taxon>Oryzinae</taxon>
        <taxon>Oryza</taxon>
        <taxon>Oryza sativa</taxon>
    </lineage>
</organism>
<protein>
    <submittedName>
        <fullName evidence="1">Uncharacterized protein</fullName>
    </submittedName>
</protein>
<name>Q6ET35_ORYSJ</name>
<dbReference type="AlphaFoldDB" id="Q6ET35"/>
<accession>Q6ET35</accession>
<proteinExistence type="predicted"/>
<evidence type="ECO:0000313" key="1">
    <source>
        <dbReference type="EMBL" id="BAD28185.1"/>
    </source>
</evidence>
<sequence length="71" mass="7902">MVVVACCHGRGEKKRIVTTAGDPSASTNTAVVGSFRSLRHIIAFIGSTRIREHRRNRRPRIRACPRPPPLN</sequence>
<reference evidence="2" key="1">
    <citation type="journal article" date="2005" name="Nature">
        <title>The map-based sequence of the rice genome.</title>
        <authorList>
            <consortium name="International rice genome sequencing project (IRGSP)"/>
            <person name="Matsumoto T."/>
            <person name="Wu J."/>
            <person name="Kanamori H."/>
            <person name="Katayose Y."/>
            <person name="Fujisawa M."/>
            <person name="Namiki N."/>
            <person name="Mizuno H."/>
            <person name="Yamamoto K."/>
            <person name="Antonio B.A."/>
            <person name="Baba T."/>
            <person name="Sakata K."/>
            <person name="Nagamura Y."/>
            <person name="Aoki H."/>
            <person name="Arikawa K."/>
            <person name="Arita K."/>
            <person name="Bito T."/>
            <person name="Chiden Y."/>
            <person name="Fujitsuka N."/>
            <person name="Fukunaka R."/>
            <person name="Hamada M."/>
            <person name="Harada C."/>
            <person name="Hayashi A."/>
            <person name="Hijishita S."/>
            <person name="Honda M."/>
            <person name="Hosokawa S."/>
            <person name="Ichikawa Y."/>
            <person name="Idonuma A."/>
            <person name="Iijima M."/>
            <person name="Ikeda M."/>
            <person name="Ikeno M."/>
            <person name="Ito K."/>
            <person name="Ito S."/>
            <person name="Ito T."/>
            <person name="Ito Y."/>
            <person name="Ito Y."/>
            <person name="Iwabuchi A."/>
            <person name="Kamiya K."/>
            <person name="Karasawa W."/>
            <person name="Kurita K."/>
            <person name="Katagiri S."/>
            <person name="Kikuta A."/>
            <person name="Kobayashi H."/>
            <person name="Kobayashi N."/>
            <person name="Machita K."/>
            <person name="Maehara T."/>
            <person name="Masukawa M."/>
            <person name="Mizubayashi T."/>
            <person name="Mukai Y."/>
            <person name="Nagasaki H."/>
            <person name="Nagata Y."/>
            <person name="Naito S."/>
            <person name="Nakashima M."/>
            <person name="Nakama Y."/>
            <person name="Nakamichi Y."/>
            <person name="Nakamura M."/>
            <person name="Meguro A."/>
            <person name="Negishi M."/>
            <person name="Ohta I."/>
            <person name="Ohta T."/>
            <person name="Okamoto M."/>
            <person name="Ono N."/>
            <person name="Saji S."/>
            <person name="Sakaguchi M."/>
            <person name="Sakai K."/>
            <person name="Shibata M."/>
            <person name="Shimokawa T."/>
            <person name="Song J."/>
            <person name="Takazaki Y."/>
            <person name="Terasawa K."/>
            <person name="Tsugane M."/>
            <person name="Tsuji K."/>
            <person name="Ueda S."/>
            <person name="Waki K."/>
            <person name="Yamagata H."/>
            <person name="Yamamoto M."/>
            <person name="Yamamoto S."/>
            <person name="Yamane H."/>
            <person name="Yoshiki S."/>
            <person name="Yoshihara R."/>
            <person name="Yukawa K."/>
            <person name="Zhong H."/>
            <person name="Yano M."/>
            <person name="Yuan Q."/>
            <person name="Ouyang S."/>
            <person name="Liu J."/>
            <person name="Jones K.M."/>
            <person name="Gansberger K."/>
            <person name="Moffat K."/>
            <person name="Hill J."/>
            <person name="Bera J."/>
            <person name="Fadrosh D."/>
            <person name="Jin S."/>
            <person name="Johri S."/>
            <person name="Kim M."/>
            <person name="Overton L."/>
            <person name="Reardon M."/>
            <person name="Tsitrin T."/>
            <person name="Vuong H."/>
            <person name="Weaver B."/>
            <person name="Ciecko A."/>
            <person name="Tallon L."/>
            <person name="Jackson J."/>
            <person name="Pai G."/>
            <person name="Aken S.V."/>
            <person name="Utterback T."/>
            <person name="Reidmuller S."/>
            <person name="Feldblyum T."/>
            <person name="Hsiao J."/>
            <person name="Zismann V."/>
            <person name="Iobst S."/>
            <person name="de Vazeille A.R."/>
            <person name="Buell C.R."/>
            <person name="Ying K."/>
            <person name="Li Y."/>
            <person name="Lu T."/>
            <person name="Huang Y."/>
            <person name="Zhao Q."/>
            <person name="Feng Q."/>
            <person name="Zhang L."/>
            <person name="Zhu J."/>
            <person name="Weng Q."/>
            <person name="Mu J."/>
            <person name="Lu Y."/>
            <person name="Fan D."/>
            <person name="Liu Y."/>
            <person name="Guan J."/>
            <person name="Zhang Y."/>
            <person name="Yu S."/>
            <person name="Liu X."/>
            <person name="Zhang Y."/>
            <person name="Hong G."/>
            <person name="Han B."/>
            <person name="Choisne N."/>
            <person name="Demange N."/>
            <person name="Orjeda G."/>
            <person name="Samain S."/>
            <person name="Cattolico L."/>
            <person name="Pelletier E."/>
            <person name="Couloux A."/>
            <person name="Segurens B."/>
            <person name="Wincker P."/>
            <person name="D'Hont A."/>
            <person name="Scarpelli C."/>
            <person name="Weissenbach J."/>
            <person name="Salanoubat M."/>
            <person name="Quetier F."/>
            <person name="Yu Y."/>
            <person name="Kim H.R."/>
            <person name="Rambo T."/>
            <person name="Currie J."/>
            <person name="Collura K."/>
            <person name="Luo M."/>
            <person name="Yang T."/>
            <person name="Ammiraju J.S.S."/>
            <person name="Engler F."/>
            <person name="Soderlund C."/>
            <person name="Wing R.A."/>
            <person name="Palmer L.E."/>
            <person name="de la Bastide M."/>
            <person name="Spiegel L."/>
            <person name="Nascimento L."/>
            <person name="Zutavern T."/>
            <person name="O'Shaughnessy A."/>
            <person name="Dike S."/>
            <person name="Dedhia N."/>
            <person name="Preston R."/>
            <person name="Balija V."/>
            <person name="McCombie W.R."/>
            <person name="Chow T."/>
            <person name="Chen H."/>
            <person name="Chung M."/>
            <person name="Chen C."/>
            <person name="Shaw J."/>
            <person name="Wu H."/>
            <person name="Hsiao K."/>
            <person name="Chao Y."/>
            <person name="Chu M."/>
            <person name="Cheng C."/>
            <person name="Hour A."/>
            <person name="Lee P."/>
            <person name="Lin S."/>
            <person name="Lin Y."/>
            <person name="Liou J."/>
            <person name="Liu S."/>
            <person name="Hsing Y."/>
            <person name="Raghuvanshi S."/>
            <person name="Mohanty A."/>
            <person name="Bharti A.K."/>
            <person name="Gaur A."/>
            <person name="Gupta V."/>
            <person name="Kumar D."/>
            <person name="Ravi V."/>
            <person name="Vij S."/>
            <person name="Kapur A."/>
            <person name="Khurana P."/>
            <person name="Khurana P."/>
            <person name="Khurana J.P."/>
            <person name="Tyagi A.K."/>
            <person name="Gaikwad K."/>
            <person name="Singh A."/>
            <person name="Dalal V."/>
            <person name="Srivastava S."/>
            <person name="Dixit A."/>
            <person name="Pal A.K."/>
            <person name="Ghazi I.A."/>
            <person name="Yadav M."/>
            <person name="Pandit A."/>
            <person name="Bhargava A."/>
            <person name="Sureshbabu K."/>
            <person name="Batra K."/>
            <person name="Sharma T.R."/>
            <person name="Mohapatra T."/>
            <person name="Singh N.K."/>
            <person name="Messing J."/>
            <person name="Nelson A.B."/>
            <person name="Fuks G."/>
            <person name="Kavchok S."/>
            <person name="Keizer G."/>
            <person name="Linton E."/>
            <person name="Llaca V."/>
            <person name="Song R."/>
            <person name="Tanyolac B."/>
            <person name="Young S."/>
            <person name="Ho-Il K."/>
            <person name="Hahn J.H."/>
            <person name="Sangsakoo G."/>
            <person name="Vanavichit A."/>
            <person name="de Mattos Luiz.A.T."/>
            <person name="Zimmer P.D."/>
            <person name="Malone G."/>
            <person name="Dellagostin O."/>
            <person name="de Oliveira A.C."/>
            <person name="Bevan M."/>
            <person name="Bancroft I."/>
            <person name="Minx P."/>
            <person name="Cordum H."/>
            <person name="Wilson R."/>
            <person name="Cheng Z."/>
            <person name="Jin W."/>
            <person name="Jiang J."/>
            <person name="Leong S.A."/>
            <person name="Iwama H."/>
            <person name="Gojobori T."/>
            <person name="Itoh T."/>
            <person name="Niimura Y."/>
            <person name="Fujii Y."/>
            <person name="Habara T."/>
            <person name="Sakai H."/>
            <person name="Sato Y."/>
            <person name="Wilson G."/>
            <person name="Kumar K."/>
            <person name="McCouch S."/>
            <person name="Juretic N."/>
            <person name="Hoen D."/>
            <person name="Wright S."/>
            <person name="Bruskiewich R."/>
            <person name="Bureau T."/>
            <person name="Miyao A."/>
            <person name="Hirochika H."/>
            <person name="Nishikawa T."/>
            <person name="Kadowaki K."/>
            <person name="Sugiura M."/>
            <person name="Burr B."/>
            <person name="Sasaki T."/>
        </authorList>
    </citation>
    <scope>NUCLEOTIDE SEQUENCE [LARGE SCALE GENOMIC DNA]</scope>
    <source>
        <strain evidence="2">cv. Nipponbare</strain>
    </source>
</reference>
<gene>
    <name evidence="1" type="primary">P0444A09.12</name>
</gene>
<evidence type="ECO:0000313" key="2">
    <source>
        <dbReference type="Proteomes" id="UP000000763"/>
    </source>
</evidence>